<reference evidence="2 3" key="1">
    <citation type="submission" date="2019-05" db="EMBL/GenBank/DDBJ databases">
        <title>Another draft genome of Portunus trituberculatus and its Hox gene families provides insights of decapod evolution.</title>
        <authorList>
            <person name="Jeong J.-H."/>
            <person name="Song I."/>
            <person name="Kim S."/>
            <person name="Choi T."/>
            <person name="Kim D."/>
            <person name="Ryu S."/>
            <person name="Kim W."/>
        </authorList>
    </citation>
    <scope>NUCLEOTIDE SEQUENCE [LARGE SCALE GENOMIC DNA]</scope>
    <source>
        <tissue evidence="2">Muscle</tissue>
    </source>
</reference>
<sequence length="131" mass="15189">MYFFFFWRDEHIAVFCNVRRCSVVCRGAVWDVVCYEDQSFYTSDTARHEMRCASRGYELYVVVAERLNACMSVIDVRERGVVKTLAMYDDSQTAITPITVQPFTRQHTFPPSPVRRDAPHAADFTPSPLHQ</sequence>
<dbReference type="Proteomes" id="UP000324222">
    <property type="component" value="Unassembled WGS sequence"/>
</dbReference>
<evidence type="ECO:0000313" key="2">
    <source>
        <dbReference type="EMBL" id="MPC48526.1"/>
    </source>
</evidence>
<dbReference type="AlphaFoldDB" id="A0A5B7FSP8"/>
<keyword evidence="3" id="KW-1185">Reference proteome</keyword>
<comment type="caution">
    <text evidence="2">The sequence shown here is derived from an EMBL/GenBank/DDBJ whole genome shotgun (WGS) entry which is preliminary data.</text>
</comment>
<proteinExistence type="predicted"/>
<gene>
    <name evidence="2" type="ORF">E2C01_042300</name>
</gene>
<evidence type="ECO:0000313" key="3">
    <source>
        <dbReference type="Proteomes" id="UP000324222"/>
    </source>
</evidence>
<organism evidence="2 3">
    <name type="scientific">Portunus trituberculatus</name>
    <name type="common">Swimming crab</name>
    <name type="synonym">Neptunus trituberculatus</name>
    <dbReference type="NCBI Taxonomy" id="210409"/>
    <lineage>
        <taxon>Eukaryota</taxon>
        <taxon>Metazoa</taxon>
        <taxon>Ecdysozoa</taxon>
        <taxon>Arthropoda</taxon>
        <taxon>Crustacea</taxon>
        <taxon>Multicrustacea</taxon>
        <taxon>Malacostraca</taxon>
        <taxon>Eumalacostraca</taxon>
        <taxon>Eucarida</taxon>
        <taxon>Decapoda</taxon>
        <taxon>Pleocyemata</taxon>
        <taxon>Brachyura</taxon>
        <taxon>Eubrachyura</taxon>
        <taxon>Portunoidea</taxon>
        <taxon>Portunidae</taxon>
        <taxon>Portuninae</taxon>
        <taxon>Portunus</taxon>
    </lineage>
</organism>
<dbReference type="EMBL" id="VSRR010008334">
    <property type="protein sequence ID" value="MPC48526.1"/>
    <property type="molecule type" value="Genomic_DNA"/>
</dbReference>
<accession>A0A5B7FSP8</accession>
<protein>
    <submittedName>
        <fullName evidence="2">Uncharacterized protein</fullName>
    </submittedName>
</protein>
<feature type="region of interest" description="Disordered" evidence="1">
    <location>
        <begin position="108"/>
        <end position="131"/>
    </location>
</feature>
<name>A0A5B7FSP8_PORTR</name>
<evidence type="ECO:0000256" key="1">
    <source>
        <dbReference type="SAM" id="MobiDB-lite"/>
    </source>
</evidence>